<sequence length="96" mass="11314">MSQMDSEPQLSTSSEAKEDAKPFVAKKATYETEVQWQYRKKFLDHYEGKYPIERLESWSKILSNSKFYGCTYNQDVMQKLNCMLAEMGEETIQPRI</sequence>
<dbReference type="PROSITE" id="PS51827">
    <property type="entry name" value="XTBD"/>
    <property type="match status" value="1"/>
</dbReference>
<proteinExistence type="predicted"/>
<dbReference type="InterPro" id="IPR021859">
    <property type="entry name" value="XTBD"/>
</dbReference>
<name>A0A9X6ND90_HYPEX</name>
<dbReference type="OrthoDB" id="2359216at2759"/>
<keyword evidence="4" id="KW-1185">Reference proteome</keyword>
<dbReference type="PANTHER" id="PTHR48430">
    <property type="entry name" value="PARTNER OF XRN-2 PROTEIN 1"/>
    <property type="match status" value="1"/>
</dbReference>
<dbReference type="EMBL" id="MTYJ01000247">
    <property type="protein sequence ID" value="OWA52005.1"/>
    <property type="molecule type" value="Genomic_DNA"/>
</dbReference>
<feature type="region of interest" description="Disordered" evidence="1">
    <location>
        <begin position="1"/>
        <end position="22"/>
    </location>
</feature>
<reference evidence="4" key="1">
    <citation type="submission" date="2017-01" db="EMBL/GenBank/DDBJ databases">
        <title>Comparative genomics of anhydrobiosis in the tardigrade Hypsibius dujardini.</title>
        <authorList>
            <person name="Yoshida Y."/>
            <person name="Koutsovoulos G."/>
            <person name="Laetsch D."/>
            <person name="Stevens L."/>
            <person name="Kumar S."/>
            <person name="Horikawa D."/>
            <person name="Ishino K."/>
            <person name="Komine S."/>
            <person name="Tomita M."/>
            <person name="Blaxter M."/>
            <person name="Arakawa K."/>
        </authorList>
    </citation>
    <scope>NUCLEOTIDE SEQUENCE [LARGE SCALE GENOMIC DNA]</scope>
    <source>
        <strain evidence="4">Z151</strain>
    </source>
</reference>
<evidence type="ECO:0000313" key="3">
    <source>
        <dbReference type="EMBL" id="OWA52005.1"/>
    </source>
</evidence>
<dbReference type="PANTHER" id="PTHR48430:SF1">
    <property type="entry name" value="PARTNER OF XRN-2 PROTEIN 1"/>
    <property type="match status" value="1"/>
</dbReference>
<feature type="compositionally biased region" description="Polar residues" evidence="1">
    <location>
        <begin position="1"/>
        <end position="14"/>
    </location>
</feature>
<protein>
    <recommendedName>
        <fullName evidence="2">XRN2-binding (XTBD) domain-containing protein</fullName>
    </recommendedName>
</protein>
<dbReference type="Pfam" id="PF11952">
    <property type="entry name" value="XTBD"/>
    <property type="match status" value="1"/>
</dbReference>
<evidence type="ECO:0000313" key="4">
    <source>
        <dbReference type="Proteomes" id="UP000192578"/>
    </source>
</evidence>
<evidence type="ECO:0000259" key="2">
    <source>
        <dbReference type="PROSITE" id="PS51827"/>
    </source>
</evidence>
<dbReference type="AlphaFoldDB" id="A0A9X6ND90"/>
<gene>
    <name evidence="3" type="ORF">BV898_16461</name>
</gene>
<dbReference type="Proteomes" id="UP000192578">
    <property type="component" value="Unassembled WGS sequence"/>
</dbReference>
<accession>A0A9X6ND90</accession>
<organism evidence="3 4">
    <name type="scientific">Hypsibius exemplaris</name>
    <name type="common">Freshwater tardigrade</name>
    <dbReference type="NCBI Taxonomy" id="2072580"/>
    <lineage>
        <taxon>Eukaryota</taxon>
        <taxon>Metazoa</taxon>
        <taxon>Ecdysozoa</taxon>
        <taxon>Tardigrada</taxon>
        <taxon>Eutardigrada</taxon>
        <taxon>Parachela</taxon>
        <taxon>Hypsibioidea</taxon>
        <taxon>Hypsibiidae</taxon>
        <taxon>Hypsibius</taxon>
    </lineage>
</organism>
<evidence type="ECO:0000256" key="1">
    <source>
        <dbReference type="SAM" id="MobiDB-lite"/>
    </source>
</evidence>
<comment type="caution">
    <text evidence="3">The sequence shown here is derived from an EMBL/GenBank/DDBJ whole genome shotgun (WGS) entry which is preliminary data.</text>
</comment>
<feature type="domain" description="XRN2-binding (XTBD)" evidence="2">
    <location>
        <begin position="23"/>
        <end position="96"/>
    </location>
</feature>